<keyword evidence="3" id="KW-1185">Reference proteome</keyword>
<accession>A0A0E0MWT8</accession>
<organism evidence="2 3">
    <name type="scientific">Oryza rufipogon</name>
    <name type="common">Brownbeard rice</name>
    <name type="synonym">Asian wild rice</name>
    <dbReference type="NCBI Taxonomy" id="4529"/>
    <lineage>
        <taxon>Eukaryota</taxon>
        <taxon>Viridiplantae</taxon>
        <taxon>Streptophyta</taxon>
        <taxon>Embryophyta</taxon>
        <taxon>Tracheophyta</taxon>
        <taxon>Spermatophyta</taxon>
        <taxon>Magnoliopsida</taxon>
        <taxon>Liliopsida</taxon>
        <taxon>Poales</taxon>
        <taxon>Poaceae</taxon>
        <taxon>BOP clade</taxon>
        <taxon>Oryzoideae</taxon>
        <taxon>Oryzeae</taxon>
        <taxon>Oryzinae</taxon>
        <taxon>Oryza</taxon>
    </lineage>
</organism>
<protein>
    <submittedName>
        <fullName evidence="2">Uncharacterized protein</fullName>
    </submittedName>
</protein>
<dbReference type="Proteomes" id="UP000008022">
    <property type="component" value="Unassembled WGS sequence"/>
</dbReference>
<dbReference type="AlphaFoldDB" id="A0A0E0MWT8"/>
<name>A0A0E0MWT8_ORYRU</name>
<evidence type="ECO:0000313" key="3">
    <source>
        <dbReference type="Proteomes" id="UP000008022"/>
    </source>
</evidence>
<evidence type="ECO:0000256" key="1">
    <source>
        <dbReference type="SAM" id="MobiDB-lite"/>
    </source>
</evidence>
<dbReference type="HOGENOM" id="CLU_2982426_0_0_1"/>
<proteinExistence type="predicted"/>
<dbReference type="EnsemblPlants" id="ORUFI01G18590.1">
    <property type="protein sequence ID" value="ORUFI01G18590.1"/>
    <property type="gene ID" value="ORUFI01G18590"/>
</dbReference>
<feature type="region of interest" description="Disordered" evidence="1">
    <location>
        <begin position="1"/>
        <end position="58"/>
    </location>
</feature>
<sequence length="58" mass="6099">MRSPRSHPLMPSQGAAGPSGSRGRDRALPPVLGRSLPAPSLAPPPKRRTLKLPASRPI</sequence>
<evidence type="ECO:0000313" key="2">
    <source>
        <dbReference type="EnsemblPlants" id="ORUFI01G18590.1"/>
    </source>
</evidence>
<reference evidence="3" key="1">
    <citation type="submission" date="2013-06" db="EMBL/GenBank/DDBJ databases">
        <authorList>
            <person name="Zhao Q."/>
        </authorList>
    </citation>
    <scope>NUCLEOTIDE SEQUENCE</scope>
    <source>
        <strain evidence="3">cv. W1943</strain>
    </source>
</reference>
<dbReference type="Gramene" id="ORUFI01G18590.1">
    <property type="protein sequence ID" value="ORUFI01G18590.1"/>
    <property type="gene ID" value="ORUFI01G18590"/>
</dbReference>
<reference evidence="2" key="2">
    <citation type="submission" date="2015-06" db="UniProtKB">
        <authorList>
            <consortium name="EnsemblPlants"/>
        </authorList>
    </citation>
    <scope>IDENTIFICATION</scope>
</reference>